<dbReference type="InterPro" id="IPR050109">
    <property type="entry name" value="HTH-type_TetR-like_transc_reg"/>
</dbReference>
<dbReference type="EMBL" id="RIBZ01000853">
    <property type="protein sequence ID" value="RNF82718.1"/>
    <property type="molecule type" value="Genomic_DNA"/>
</dbReference>
<dbReference type="PRINTS" id="PR00455">
    <property type="entry name" value="HTHTETR"/>
</dbReference>
<feature type="DNA-binding region" description="H-T-H motif" evidence="4">
    <location>
        <begin position="35"/>
        <end position="54"/>
    </location>
</feature>
<keyword evidence="2 4" id="KW-0238">DNA-binding</keyword>
<dbReference type="Pfam" id="PF00440">
    <property type="entry name" value="TetR_N"/>
    <property type="match status" value="1"/>
</dbReference>
<dbReference type="InterPro" id="IPR025996">
    <property type="entry name" value="MT1864/Rv1816-like_C"/>
</dbReference>
<sequence>MSSTESRERERARRHQLIITAARELAEAEGWDAVTTRRLAERVEYSQPVLYNHFKGKDAIVHAVADEGFDDLAAALRRARRTAGSPREALRAVGRAYLDFAVARPALYAAMLERETDVAQEKREDRPAAPRAAFAELAAVAGPGEGRDELDAEVIWSTLHGLAVLARAGRIPPRRQRERLDVLVERFATDAADRRKAGAGQDGSGTAGGGAA</sequence>
<dbReference type="InterPro" id="IPR009057">
    <property type="entry name" value="Homeodomain-like_sf"/>
</dbReference>
<proteinExistence type="predicted"/>
<dbReference type="PANTHER" id="PTHR30055:SF234">
    <property type="entry name" value="HTH-TYPE TRANSCRIPTIONAL REGULATOR BETI"/>
    <property type="match status" value="1"/>
</dbReference>
<keyword evidence="3" id="KW-0804">Transcription</keyword>
<evidence type="ECO:0000313" key="8">
    <source>
        <dbReference type="Proteomes" id="UP000275401"/>
    </source>
</evidence>
<organism evidence="7 8">
    <name type="scientific">Streptomyces botrytidirepellens</name>
    <dbReference type="NCBI Taxonomy" id="2486417"/>
    <lineage>
        <taxon>Bacteria</taxon>
        <taxon>Bacillati</taxon>
        <taxon>Actinomycetota</taxon>
        <taxon>Actinomycetes</taxon>
        <taxon>Kitasatosporales</taxon>
        <taxon>Streptomycetaceae</taxon>
        <taxon>Streptomyces</taxon>
    </lineage>
</organism>
<dbReference type="AlphaFoldDB" id="A0A3M8SMV9"/>
<dbReference type="SUPFAM" id="SSF48498">
    <property type="entry name" value="Tetracyclin repressor-like, C-terminal domain"/>
    <property type="match status" value="1"/>
</dbReference>
<evidence type="ECO:0000256" key="4">
    <source>
        <dbReference type="PROSITE-ProRule" id="PRU00335"/>
    </source>
</evidence>
<feature type="domain" description="HTH tetR-type" evidence="6">
    <location>
        <begin position="12"/>
        <end position="72"/>
    </location>
</feature>
<dbReference type="Proteomes" id="UP000275401">
    <property type="component" value="Unassembled WGS sequence"/>
</dbReference>
<dbReference type="Pfam" id="PF13305">
    <property type="entry name" value="TetR_C_33"/>
    <property type="match status" value="1"/>
</dbReference>
<dbReference type="PROSITE" id="PS50977">
    <property type="entry name" value="HTH_TETR_2"/>
    <property type="match status" value="1"/>
</dbReference>
<protein>
    <submittedName>
        <fullName evidence="7">TetR/AcrR family transcriptional regulator</fullName>
    </submittedName>
</protein>
<evidence type="ECO:0000256" key="1">
    <source>
        <dbReference type="ARBA" id="ARBA00023015"/>
    </source>
</evidence>
<dbReference type="Gene3D" id="1.10.357.10">
    <property type="entry name" value="Tetracycline Repressor, domain 2"/>
    <property type="match status" value="1"/>
</dbReference>
<feature type="region of interest" description="Disordered" evidence="5">
    <location>
        <begin position="192"/>
        <end position="212"/>
    </location>
</feature>
<keyword evidence="8" id="KW-1185">Reference proteome</keyword>
<dbReference type="RefSeq" id="WP_123107954.1">
    <property type="nucleotide sequence ID" value="NZ_RIBZ01000853.1"/>
</dbReference>
<dbReference type="InterPro" id="IPR001647">
    <property type="entry name" value="HTH_TetR"/>
</dbReference>
<evidence type="ECO:0000256" key="2">
    <source>
        <dbReference type="ARBA" id="ARBA00023125"/>
    </source>
</evidence>
<dbReference type="SUPFAM" id="SSF46689">
    <property type="entry name" value="Homeodomain-like"/>
    <property type="match status" value="1"/>
</dbReference>
<feature type="compositionally biased region" description="Gly residues" evidence="5">
    <location>
        <begin position="200"/>
        <end position="212"/>
    </location>
</feature>
<dbReference type="GO" id="GO:0000976">
    <property type="term" value="F:transcription cis-regulatory region binding"/>
    <property type="evidence" value="ECO:0007669"/>
    <property type="project" value="TreeGrafter"/>
</dbReference>
<reference evidence="7 8" key="1">
    <citation type="submission" date="2018-11" db="EMBL/GenBank/DDBJ databases">
        <title>The Potential of Streptomyces as Biocontrol Agents against the Tomato grey mould, Botrytis cinerea (Gray mold) Frontiers in Microbiology.</title>
        <authorList>
            <person name="Li D."/>
        </authorList>
    </citation>
    <scope>NUCLEOTIDE SEQUENCE [LARGE SCALE GENOMIC DNA]</scope>
    <source>
        <strain evidence="7 8">NEAU-LD23</strain>
    </source>
</reference>
<evidence type="ECO:0000313" key="7">
    <source>
        <dbReference type="EMBL" id="RNF82718.1"/>
    </source>
</evidence>
<gene>
    <name evidence="7" type="ORF">EEJ42_45225</name>
</gene>
<evidence type="ECO:0000259" key="6">
    <source>
        <dbReference type="PROSITE" id="PS50977"/>
    </source>
</evidence>
<evidence type="ECO:0000256" key="5">
    <source>
        <dbReference type="SAM" id="MobiDB-lite"/>
    </source>
</evidence>
<accession>A0A3M8SMV9</accession>
<evidence type="ECO:0000256" key="3">
    <source>
        <dbReference type="ARBA" id="ARBA00023163"/>
    </source>
</evidence>
<dbReference type="InterPro" id="IPR036271">
    <property type="entry name" value="Tet_transcr_reg_TetR-rel_C_sf"/>
</dbReference>
<name>A0A3M8SMV9_9ACTN</name>
<comment type="caution">
    <text evidence="7">The sequence shown here is derived from an EMBL/GenBank/DDBJ whole genome shotgun (WGS) entry which is preliminary data.</text>
</comment>
<dbReference type="GO" id="GO:0003700">
    <property type="term" value="F:DNA-binding transcription factor activity"/>
    <property type="evidence" value="ECO:0007669"/>
    <property type="project" value="TreeGrafter"/>
</dbReference>
<dbReference type="PANTHER" id="PTHR30055">
    <property type="entry name" value="HTH-TYPE TRANSCRIPTIONAL REGULATOR RUTR"/>
    <property type="match status" value="1"/>
</dbReference>
<keyword evidence="1" id="KW-0805">Transcription regulation</keyword>